<dbReference type="InterPro" id="IPR013785">
    <property type="entry name" value="Aldolase_TIM"/>
</dbReference>
<dbReference type="EC" id="1.3.98.3" evidence="6"/>
<protein>
    <submittedName>
        <fullName evidence="6">Coproporphyrinogen dehydrogenase HemZ</fullName>
        <ecNumber evidence="6">1.3.98.3</ecNumber>
    </submittedName>
</protein>
<evidence type="ECO:0000259" key="5">
    <source>
        <dbReference type="PROSITE" id="PS51918"/>
    </source>
</evidence>
<evidence type="ECO:0000256" key="2">
    <source>
        <dbReference type="ARBA" id="ARBA00022723"/>
    </source>
</evidence>
<dbReference type="InterPro" id="IPR007197">
    <property type="entry name" value="rSAM"/>
</dbReference>
<dbReference type="EMBL" id="JBBMFA010000069">
    <property type="protein sequence ID" value="MEQ2519792.1"/>
    <property type="molecule type" value="Genomic_DNA"/>
</dbReference>
<dbReference type="SFLD" id="SFLDG01065">
    <property type="entry name" value="anaerobic_coproporphyrinogen-I"/>
    <property type="match status" value="1"/>
</dbReference>
<name>A0ABV1GD74_9FIRM</name>
<evidence type="ECO:0000313" key="7">
    <source>
        <dbReference type="Proteomes" id="UP001477672"/>
    </source>
</evidence>
<dbReference type="SFLD" id="SFLDS00029">
    <property type="entry name" value="Radical_SAM"/>
    <property type="match status" value="1"/>
</dbReference>
<proteinExistence type="predicted"/>
<evidence type="ECO:0000256" key="3">
    <source>
        <dbReference type="ARBA" id="ARBA00023004"/>
    </source>
</evidence>
<dbReference type="InterPro" id="IPR023995">
    <property type="entry name" value="HemZ"/>
</dbReference>
<dbReference type="Gene3D" id="3.20.20.70">
    <property type="entry name" value="Aldolase class I"/>
    <property type="match status" value="1"/>
</dbReference>
<keyword evidence="4" id="KW-0411">Iron-sulfur</keyword>
<comment type="caution">
    <text evidence="6">The sequence shown here is derived from an EMBL/GenBank/DDBJ whole genome shotgun (WGS) entry which is preliminary data.</text>
</comment>
<keyword evidence="2" id="KW-0479">Metal-binding</keyword>
<dbReference type="Proteomes" id="UP001477672">
    <property type="component" value="Unassembled WGS sequence"/>
</dbReference>
<dbReference type="CDD" id="cd01335">
    <property type="entry name" value="Radical_SAM"/>
    <property type="match status" value="1"/>
</dbReference>
<dbReference type="InterPro" id="IPR006638">
    <property type="entry name" value="Elp3/MiaA/NifB-like_rSAM"/>
</dbReference>
<dbReference type="PROSITE" id="PS51918">
    <property type="entry name" value="RADICAL_SAM"/>
    <property type="match status" value="1"/>
</dbReference>
<dbReference type="PANTHER" id="PTHR13932:SF1">
    <property type="entry name" value="OXYGEN-INDEPENDENT COPROPORPHYRINOGEN-III OXIDASE-LIKE PROTEIN HEMZ"/>
    <property type="match status" value="1"/>
</dbReference>
<evidence type="ECO:0000313" key="6">
    <source>
        <dbReference type="EMBL" id="MEQ2519792.1"/>
    </source>
</evidence>
<accession>A0ABV1GD74</accession>
<keyword evidence="6" id="KW-0560">Oxidoreductase</keyword>
<dbReference type="SUPFAM" id="SSF102114">
    <property type="entry name" value="Radical SAM enzymes"/>
    <property type="match status" value="1"/>
</dbReference>
<dbReference type="GO" id="GO:0051989">
    <property type="term" value="F:coproporphyrinogen dehydrogenase activity"/>
    <property type="evidence" value="ECO:0007669"/>
    <property type="project" value="UniProtKB-EC"/>
</dbReference>
<dbReference type="SMART" id="SM00729">
    <property type="entry name" value="Elp3"/>
    <property type="match status" value="1"/>
</dbReference>
<dbReference type="PANTHER" id="PTHR13932">
    <property type="entry name" value="COPROPORPHYRINIGEN III OXIDASE"/>
    <property type="match status" value="1"/>
</dbReference>
<gene>
    <name evidence="6" type="primary">hemZ</name>
    <name evidence="6" type="ORF">WMO24_05010</name>
</gene>
<dbReference type="InterPro" id="IPR034505">
    <property type="entry name" value="Coproporphyrinogen-III_oxidase"/>
</dbReference>
<dbReference type="RefSeq" id="WP_349215227.1">
    <property type="nucleotide sequence ID" value="NZ_JBBMFA010000069.1"/>
</dbReference>
<evidence type="ECO:0000256" key="1">
    <source>
        <dbReference type="ARBA" id="ARBA00022691"/>
    </source>
</evidence>
<keyword evidence="1" id="KW-0949">S-adenosyl-L-methionine</keyword>
<organism evidence="6 7">
    <name type="scientific">Ruthenibacterium intestinale</name>
    <dbReference type="NCBI Taxonomy" id="3133163"/>
    <lineage>
        <taxon>Bacteria</taxon>
        <taxon>Bacillati</taxon>
        <taxon>Bacillota</taxon>
        <taxon>Clostridia</taxon>
        <taxon>Eubacteriales</taxon>
        <taxon>Oscillospiraceae</taxon>
        <taxon>Ruthenibacterium</taxon>
    </lineage>
</organism>
<dbReference type="SFLD" id="SFLDF00310">
    <property type="entry name" value="oxygen-independent_coproporphy"/>
    <property type="match status" value="1"/>
</dbReference>
<dbReference type="Pfam" id="PF04055">
    <property type="entry name" value="Radical_SAM"/>
    <property type="match status" value="1"/>
</dbReference>
<evidence type="ECO:0000256" key="4">
    <source>
        <dbReference type="ARBA" id="ARBA00023014"/>
    </source>
</evidence>
<feature type="domain" description="Radical SAM core" evidence="5">
    <location>
        <begin position="152"/>
        <end position="381"/>
    </location>
</feature>
<reference evidence="6 7" key="1">
    <citation type="submission" date="2024-03" db="EMBL/GenBank/DDBJ databases">
        <title>Human intestinal bacterial collection.</title>
        <authorList>
            <person name="Pauvert C."/>
            <person name="Hitch T.C.A."/>
            <person name="Clavel T."/>
        </authorList>
    </citation>
    <scope>NUCLEOTIDE SEQUENCE [LARGE SCALE GENOMIC DNA]</scope>
    <source>
        <strain evidence="6 7">CLA-JM-H11</strain>
    </source>
</reference>
<dbReference type="InterPro" id="IPR058240">
    <property type="entry name" value="rSAM_sf"/>
</dbReference>
<keyword evidence="3" id="KW-0408">Iron</keyword>
<dbReference type="NCBIfam" id="TIGR03994">
    <property type="entry name" value="rSAM_HemZ"/>
    <property type="match status" value="1"/>
</dbReference>
<keyword evidence="7" id="KW-1185">Reference proteome</keyword>
<sequence length="486" mass="54727">MKLYLAGLSSGYEPEHVARLFWPALQLVKEYPAHGQDAIVLHKSGNCVLCAVRWEKEITARRFSLTDGADKKQEEYEICHELFCMLRQRTGKQPPWGMLTGVRPVRLVRNLYARGMSEEQAAQHLQNDCFVSEEKLRLATRIEKLQRPVLAQVEPRSFSLYISIPFCPSRCSYCSFVSRTTGESAKLIEPYVTHLCAELRDIAALVQKLHLKLESIYIGGGTPTAISAQQLRTLMNTVKECFDLSSVREYTVEAGRPDCTTPEKLAVLKELGATRISINPQTLSDEVLRAIGRRHTAQDVLDCFDTARKLGHNNINMDLIAGLPLDTVDGFKKSLKGVMTLGPENITVHTLTLKRASTLVEDHAPDRYGDVVQMLSACACLDQAGYEPYYMYRQKGTLQNLENTGYTKPGFAGLYNIYIMEEVHTILSAGAGGSTKLVAPCGHIKRIFNHKYPLEYLRCYDVVQQRKQGIEDFYGQYVDMDPQTSR</sequence>
<dbReference type="SFLD" id="SFLDG01082">
    <property type="entry name" value="B12-binding_domain_containing"/>
    <property type="match status" value="1"/>
</dbReference>